<proteinExistence type="predicted"/>
<reference evidence="2 3" key="1">
    <citation type="journal article" date="2021" name="G3 (Bethesda)">
        <title>Genomic diversity, chromosomal rearrangements, and interspecies hybridization in the ogataea polymorpha species complex.</title>
        <authorList>
            <person name="Hanson S.J."/>
            <person name="Cinneide E.O."/>
            <person name="Salzberg L.I."/>
            <person name="Wolfe K.H."/>
            <person name="McGowan J."/>
            <person name="Fitzpatrick D.A."/>
            <person name="Matlin K."/>
        </authorList>
    </citation>
    <scope>NUCLEOTIDE SEQUENCE [LARGE SCALE GENOMIC DNA]</scope>
    <source>
        <strain evidence="2">51-138</strain>
    </source>
</reference>
<keyword evidence="3" id="KW-1185">Reference proteome</keyword>
<feature type="region of interest" description="Disordered" evidence="1">
    <location>
        <begin position="137"/>
        <end position="188"/>
    </location>
</feature>
<evidence type="ECO:0000256" key="1">
    <source>
        <dbReference type="SAM" id="MobiDB-lite"/>
    </source>
</evidence>
<comment type="caution">
    <text evidence="2">The sequence shown here is derived from an EMBL/GenBank/DDBJ whole genome shotgun (WGS) entry which is preliminary data.</text>
</comment>
<dbReference type="EMBL" id="JAHLVD010000002">
    <property type="protein sequence ID" value="KAG7852221.1"/>
    <property type="molecule type" value="Genomic_DNA"/>
</dbReference>
<evidence type="ECO:0000313" key="3">
    <source>
        <dbReference type="Proteomes" id="UP001197328"/>
    </source>
</evidence>
<name>A0ABQ7S2L3_PICAN</name>
<dbReference type="Proteomes" id="UP001197328">
    <property type="component" value="Unassembled WGS sequence"/>
</dbReference>
<protein>
    <submittedName>
        <fullName evidence="2">Uncharacterized protein</fullName>
    </submittedName>
</protein>
<feature type="compositionally biased region" description="Basic and acidic residues" evidence="1">
    <location>
        <begin position="137"/>
        <end position="154"/>
    </location>
</feature>
<organism evidence="2 3">
    <name type="scientific">Pichia angusta</name>
    <name type="common">Yeast</name>
    <name type="synonym">Hansenula polymorpha</name>
    <dbReference type="NCBI Taxonomy" id="870730"/>
    <lineage>
        <taxon>Eukaryota</taxon>
        <taxon>Fungi</taxon>
        <taxon>Dikarya</taxon>
        <taxon>Ascomycota</taxon>
        <taxon>Saccharomycotina</taxon>
        <taxon>Pichiomycetes</taxon>
        <taxon>Pichiales</taxon>
        <taxon>Pichiaceae</taxon>
        <taxon>Ogataea</taxon>
    </lineage>
</organism>
<feature type="compositionally biased region" description="Basic and acidic residues" evidence="1">
    <location>
        <begin position="168"/>
        <end position="183"/>
    </location>
</feature>
<sequence length="241" mass="26036">MSGCLSLPARPIPGSQIENSTEFGLLCLSTAETVKPGEIVDHLVVADQHVHHSVGGVCAGQICRAQRVEADGGGRGPVGAAGGLCVRVEGVVEGPEERFFCGCELCLLVQIRQQSGEEPYAVEHLCFVERAGLGLSRERDESRGGEPDQEKEIPRVGVSQKHNVGGREGSKDVVDAARQRPEGGPDGVRNGYVAERVCETEQALCQGRFCIFGVHGRNWRANNCGRKIVENTENALNRYYR</sequence>
<accession>A0ABQ7S2L3</accession>
<evidence type="ECO:0000313" key="2">
    <source>
        <dbReference type="EMBL" id="KAG7852221.1"/>
    </source>
</evidence>
<gene>
    <name evidence="2" type="ORF">KL940_001103</name>
</gene>